<protein>
    <submittedName>
        <fullName evidence="1">CopG family transcriptional regulator</fullName>
    </submittedName>
</protein>
<sequence>MNKSGTSQLTVLLEAEIKQKLEMLAEVRGQTAEQLASEAIVRFLGHAEKMTAAEQAALESWEHYKATGLHLTMAEADTWLAQLEEGHDVEPPPCHR</sequence>
<accession>A0ABW9WEY3</accession>
<name>A0ABW9WEY3_9BURK</name>
<organism evidence="1 2">
    <name type="scientific">Duganella margarita</name>
    <dbReference type="NCBI Taxonomy" id="2692170"/>
    <lineage>
        <taxon>Bacteria</taxon>
        <taxon>Pseudomonadati</taxon>
        <taxon>Pseudomonadota</taxon>
        <taxon>Betaproteobacteria</taxon>
        <taxon>Burkholderiales</taxon>
        <taxon>Oxalobacteraceae</taxon>
        <taxon>Telluria group</taxon>
        <taxon>Duganella</taxon>
    </lineage>
</organism>
<dbReference type="RefSeq" id="WP_161044077.1">
    <property type="nucleotide sequence ID" value="NZ_WWCS01000003.1"/>
</dbReference>
<proteinExistence type="predicted"/>
<evidence type="ECO:0000313" key="2">
    <source>
        <dbReference type="Proteomes" id="UP000466332"/>
    </source>
</evidence>
<comment type="caution">
    <text evidence="1">The sequence shown here is derived from an EMBL/GenBank/DDBJ whole genome shotgun (WGS) entry which is preliminary data.</text>
</comment>
<dbReference type="EMBL" id="WWCS01000003">
    <property type="protein sequence ID" value="MYN38974.1"/>
    <property type="molecule type" value="Genomic_DNA"/>
</dbReference>
<dbReference type="InterPro" id="IPR010985">
    <property type="entry name" value="Ribbon_hlx_hlx"/>
</dbReference>
<dbReference type="SUPFAM" id="SSF47598">
    <property type="entry name" value="Ribbon-helix-helix"/>
    <property type="match status" value="1"/>
</dbReference>
<reference evidence="1 2" key="1">
    <citation type="submission" date="2019-12" db="EMBL/GenBank/DDBJ databases">
        <title>Novel species isolated from a subtropical stream in China.</title>
        <authorList>
            <person name="Lu H."/>
        </authorList>
    </citation>
    <scope>NUCLEOTIDE SEQUENCE [LARGE SCALE GENOMIC DNA]</scope>
    <source>
        <strain evidence="1 2">FT109W</strain>
    </source>
</reference>
<keyword evidence="2" id="KW-1185">Reference proteome</keyword>
<dbReference type="Proteomes" id="UP000466332">
    <property type="component" value="Unassembled WGS sequence"/>
</dbReference>
<gene>
    <name evidence="1" type="ORF">GTP55_06270</name>
</gene>
<evidence type="ECO:0000313" key="1">
    <source>
        <dbReference type="EMBL" id="MYN38974.1"/>
    </source>
</evidence>